<dbReference type="Proteomes" id="UP000797356">
    <property type="component" value="Chromosome 2"/>
</dbReference>
<accession>A0A8K0I1J0</accession>
<evidence type="ECO:0000313" key="1">
    <source>
        <dbReference type="EMBL" id="KAG1331768.1"/>
    </source>
</evidence>
<dbReference type="AlphaFoldDB" id="A0A8K0I1J0"/>
<sequence>MGQVGPFNVKLGLTWMMDKATFKWSREGRRVSHNDPLPLKTSHNLKKVPSFMLSMLGIQHQTPKEYLYSFAGSYGLEGGMLRSTGTNPSARDYMHLRAIQKSINIVKDPEGSQWSGAIVMGVTNRDPTYRGHLKEDT</sequence>
<evidence type="ECO:0000313" key="2">
    <source>
        <dbReference type="Proteomes" id="UP000797356"/>
    </source>
</evidence>
<keyword evidence="2" id="KW-1185">Reference proteome</keyword>
<reference evidence="1" key="1">
    <citation type="journal article" date="2017" name="Gigascience">
        <title>The genome draft of coconut (Cocos nucifera).</title>
        <authorList>
            <person name="Xiao Y."/>
            <person name="Xu P."/>
            <person name="Fan H."/>
            <person name="Baudouin L."/>
            <person name="Xia W."/>
            <person name="Bocs S."/>
            <person name="Xu J."/>
            <person name="Li Q."/>
            <person name="Guo A."/>
            <person name="Zhou L."/>
            <person name="Li J."/>
            <person name="Wu Y."/>
            <person name="Ma Z."/>
            <person name="Armero A."/>
            <person name="Issali A.E."/>
            <person name="Liu N."/>
            <person name="Peng M."/>
            <person name="Yang Y."/>
        </authorList>
    </citation>
    <scope>NUCLEOTIDE SEQUENCE</scope>
    <source>
        <tissue evidence="1">Spear leaf of Hainan Tall coconut</tissue>
    </source>
</reference>
<name>A0A8K0I1J0_COCNU</name>
<dbReference type="EMBL" id="CM017873">
    <property type="protein sequence ID" value="KAG1331768.1"/>
    <property type="molecule type" value="Genomic_DNA"/>
</dbReference>
<organism evidence="1 2">
    <name type="scientific">Cocos nucifera</name>
    <name type="common">Coconut palm</name>
    <dbReference type="NCBI Taxonomy" id="13894"/>
    <lineage>
        <taxon>Eukaryota</taxon>
        <taxon>Viridiplantae</taxon>
        <taxon>Streptophyta</taxon>
        <taxon>Embryophyta</taxon>
        <taxon>Tracheophyta</taxon>
        <taxon>Spermatophyta</taxon>
        <taxon>Magnoliopsida</taxon>
        <taxon>Liliopsida</taxon>
        <taxon>Arecaceae</taxon>
        <taxon>Arecoideae</taxon>
        <taxon>Cocoseae</taxon>
        <taxon>Attaleinae</taxon>
        <taxon>Cocos</taxon>
    </lineage>
</organism>
<reference evidence="1" key="2">
    <citation type="submission" date="2019-07" db="EMBL/GenBank/DDBJ databases">
        <authorList>
            <person name="Yang Y."/>
            <person name="Bocs S."/>
            <person name="Baudouin L."/>
        </authorList>
    </citation>
    <scope>NUCLEOTIDE SEQUENCE</scope>
    <source>
        <tissue evidence="1">Spear leaf of Hainan Tall coconut</tissue>
    </source>
</reference>
<gene>
    <name evidence="1" type="ORF">COCNU_02G017360</name>
</gene>
<comment type="caution">
    <text evidence="1">The sequence shown here is derived from an EMBL/GenBank/DDBJ whole genome shotgun (WGS) entry which is preliminary data.</text>
</comment>
<protein>
    <submittedName>
        <fullName evidence="1">Uncharacterized protein</fullName>
    </submittedName>
</protein>
<proteinExistence type="predicted"/>